<evidence type="ECO:0000256" key="1">
    <source>
        <dbReference type="ARBA" id="ARBA00022679"/>
    </source>
</evidence>
<dbReference type="CDD" id="cd24008">
    <property type="entry name" value="ASKHA_NBD_GLK"/>
    <property type="match status" value="1"/>
</dbReference>
<dbReference type="GO" id="GO:0005524">
    <property type="term" value="F:ATP binding"/>
    <property type="evidence" value="ECO:0007669"/>
    <property type="project" value="InterPro"/>
</dbReference>
<dbReference type="GO" id="GO:0006096">
    <property type="term" value="P:glycolytic process"/>
    <property type="evidence" value="ECO:0007669"/>
    <property type="project" value="InterPro"/>
</dbReference>
<dbReference type="AlphaFoldDB" id="A0A8J2UFB8"/>
<dbReference type="RefSeq" id="WP_188934169.1">
    <property type="nucleotide sequence ID" value="NZ_BMJC01000004.1"/>
</dbReference>
<keyword evidence="5" id="KW-1185">Reference proteome</keyword>
<name>A0A8J2UFB8_9BACT</name>
<dbReference type="Gene3D" id="3.40.367.20">
    <property type="match status" value="1"/>
</dbReference>
<dbReference type="GO" id="GO:0004340">
    <property type="term" value="F:glucokinase activity"/>
    <property type="evidence" value="ECO:0007669"/>
    <property type="project" value="InterPro"/>
</dbReference>
<dbReference type="GO" id="GO:0005536">
    <property type="term" value="F:D-glucose binding"/>
    <property type="evidence" value="ECO:0007669"/>
    <property type="project" value="InterPro"/>
</dbReference>
<dbReference type="InterPro" id="IPR003836">
    <property type="entry name" value="Glucokinase"/>
</dbReference>
<keyword evidence="1" id="KW-0808">Transferase</keyword>
<organism evidence="4 5">
    <name type="scientific">Puia dinghuensis</name>
    <dbReference type="NCBI Taxonomy" id="1792502"/>
    <lineage>
        <taxon>Bacteria</taxon>
        <taxon>Pseudomonadati</taxon>
        <taxon>Bacteroidota</taxon>
        <taxon>Chitinophagia</taxon>
        <taxon>Chitinophagales</taxon>
        <taxon>Chitinophagaceae</taxon>
        <taxon>Puia</taxon>
    </lineage>
</organism>
<dbReference type="Pfam" id="PF02685">
    <property type="entry name" value="Glucokinase"/>
    <property type="match status" value="1"/>
</dbReference>
<dbReference type="NCBIfam" id="TIGR00749">
    <property type="entry name" value="glk"/>
    <property type="match status" value="1"/>
</dbReference>
<protein>
    <submittedName>
        <fullName evidence="4">Glucokinase</fullName>
    </submittedName>
</protein>
<comment type="similarity">
    <text evidence="3">Belongs to the bacterial glucokinase family.</text>
</comment>
<dbReference type="PANTHER" id="PTHR47363">
    <property type="entry name" value="GLUCOKINASE"/>
    <property type="match status" value="1"/>
</dbReference>
<proteinExistence type="inferred from homology"/>
<dbReference type="SUPFAM" id="SSF53067">
    <property type="entry name" value="Actin-like ATPase domain"/>
    <property type="match status" value="1"/>
</dbReference>
<dbReference type="InterPro" id="IPR043129">
    <property type="entry name" value="ATPase_NBD"/>
</dbReference>
<reference evidence="4" key="2">
    <citation type="submission" date="2020-09" db="EMBL/GenBank/DDBJ databases">
        <authorList>
            <person name="Sun Q."/>
            <person name="Zhou Y."/>
        </authorList>
    </citation>
    <scope>NUCLEOTIDE SEQUENCE</scope>
    <source>
        <strain evidence="4">CGMCC 1.15448</strain>
    </source>
</reference>
<evidence type="ECO:0000256" key="3">
    <source>
        <dbReference type="RuleBase" id="RU004046"/>
    </source>
</evidence>
<gene>
    <name evidence="4" type="primary">glk</name>
    <name evidence="4" type="ORF">GCM10011511_35630</name>
</gene>
<dbReference type="Gene3D" id="3.30.420.40">
    <property type="match status" value="1"/>
</dbReference>
<comment type="caution">
    <text evidence="4">The sequence shown here is derived from an EMBL/GenBank/DDBJ whole genome shotgun (WGS) entry which is preliminary data.</text>
</comment>
<dbReference type="Proteomes" id="UP000607559">
    <property type="component" value="Unassembled WGS sequence"/>
</dbReference>
<dbReference type="PANTHER" id="PTHR47363:SF1">
    <property type="entry name" value="GLUCOKINASE"/>
    <property type="match status" value="1"/>
</dbReference>
<dbReference type="EMBL" id="BMJC01000004">
    <property type="protein sequence ID" value="GGB08973.1"/>
    <property type="molecule type" value="Genomic_DNA"/>
</dbReference>
<sequence length="342" mass="37403">MSLKVPIAFKKGLKKDQEPVTLLAADIGGTKTNIARCVASWEGVSIVEQKRYVSRDYPTLTEIIHDFHKGKLPERVCAAVAGPVVNGRSKLTNLSWDLDSAAISRELGIPVHFINDLEATAYGMAGLGSDELATLATGDPEAKGNIAIIAPGTGLGEAGLFWDGERYHPFATEGGHADFAPRTPKDVELFYALQQQFGHVSWERLVSGMGIKNIFHCLVSKHRDPLPEWLSERLKDEDPAAVISEAALRHDDLICAETMDLFVRYLATEASCLVLKLMATGGLFLAGGIPPKILPLLQTEHWTKNFDNNGRMHDLSDKIPVHVVLNDKMALQGAAYYAAYNM</sequence>
<reference evidence="4" key="1">
    <citation type="journal article" date="2014" name="Int. J. Syst. Evol. Microbiol.">
        <title>Complete genome sequence of Corynebacterium casei LMG S-19264T (=DSM 44701T), isolated from a smear-ripened cheese.</title>
        <authorList>
            <consortium name="US DOE Joint Genome Institute (JGI-PGF)"/>
            <person name="Walter F."/>
            <person name="Albersmeier A."/>
            <person name="Kalinowski J."/>
            <person name="Ruckert C."/>
        </authorList>
    </citation>
    <scope>NUCLEOTIDE SEQUENCE</scope>
    <source>
        <strain evidence="4">CGMCC 1.15448</strain>
    </source>
</reference>
<keyword evidence="2" id="KW-0418">Kinase</keyword>
<evidence type="ECO:0000313" key="5">
    <source>
        <dbReference type="Proteomes" id="UP000607559"/>
    </source>
</evidence>
<evidence type="ECO:0000256" key="2">
    <source>
        <dbReference type="ARBA" id="ARBA00022777"/>
    </source>
</evidence>
<accession>A0A8J2UFB8</accession>
<evidence type="ECO:0000313" key="4">
    <source>
        <dbReference type="EMBL" id="GGB08973.1"/>
    </source>
</evidence>